<dbReference type="InterPro" id="IPR046431">
    <property type="entry name" value="FAF_dom"/>
</dbReference>
<organism evidence="4 5">
    <name type="scientific">Cucurbita moschata</name>
    <name type="common">Winter crookneck squash</name>
    <name type="synonym">Cucurbita pepo var. moschata</name>
    <dbReference type="NCBI Taxonomy" id="3662"/>
    <lineage>
        <taxon>Eukaryota</taxon>
        <taxon>Viridiplantae</taxon>
        <taxon>Streptophyta</taxon>
        <taxon>Embryophyta</taxon>
        <taxon>Tracheophyta</taxon>
        <taxon>Spermatophyta</taxon>
        <taxon>Magnoliopsida</taxon>
        <taxon>eudicotyledons</taxon>
        <taxon>Gunneridae</taxon>
        <taxon>Pentapetalae</taxon>
        <taxon>rosids</taxon>
        <taxon>fabids</taxon>
        <taxon>Cucurbitales</taxon>
        <taxon>Cucurbitaceae</taxon>
        <taxon>Cucurbiteae</taxon>
        <taxon>Cucurbita</taxon>
    </lineage>
</organism>
<evidence type="ECO:0000256" key="2">
    <source>
        <dbReference type="SAM" id="MobiDB-lite"/>
    </source>
</evidence>
<reference evidence="5" key="1">
    <citation type="submission" date="2025-08" db="UniProtKB">
        <authorList>
            <consortium name="RefSeq"/>
        </authorList>
    </citation>
    <scope>IDENTIFICATION</scope>
    <source>
        <tissue evidence="5">Young leaves</tissue>
    </source>
</reference>
<dbReference type="RefSeq" id="XP_022957935.1">
    <property type="nucleotide sequence ID" value="XM_023102167.1"/>
</dbReference>
<sequence length="179" mass="20140">MSTNKDPKHDSGFSSLKSESLQFCTEGLGSESSDDVEDLQSDMINENWQIKEDKVASTCVKHVASGASSGELRRPRMSRGAFPPPLSFIGRSGKAGVCFTSYRQNGRFVLKEVRIPTQEFLQTRREHGRLKLQFVQPNHYAHEEDEEEEADEEHDAVEDEHDAVEDEHDVSNVGDNDQS</sequence>
<evidence type="ECO:0000256" key="1">
    <source>
        <dbReference type="ARBA" id="ARBA00008690"/>
    </source>
</evidence>
<dbReference type="PANTHER" id="PTHR33155">
    <property type="entry name" value="FANTASTIC FOUR-LIKE PROTEIN (DUF3049)"/>
    <property type="match status" value="1"/>
</dbReference>
<dbReference type="PANTHER" id="PTHR33155:SF9">
    <property type="entry name" value="FANTASTIC FOUR-LIKE PROTEIN (DUF3049)"/>
    <property type="match status" value="1"/>
</dbReference>
<dbReference type="Proteomes" id="UP000504609">
    <property type="component" value="Unplaced"/>
</dbReference>
<proteinExistence type="inferred from homology"/>
<dbReference type="GeneID" id="111459320"/>
<feature type="domain" description="FAF" evidence="3">
    <location>
        <begin position="81"/>
        <end position="134"/>
    </location>
</feature>
<comment type="similarity">
    <text evidence="1">Belongs to the fantastic four family.</text>
</comment>
<gene>
    <name evidence="5" type="primary">LOC111459320</name>
</gene>
<dbReference type="InterPro" id="IPR021410">
    <property type="entry name" value="FAF"/>
</dbReference>
<feature type="region of interest" description="Disordered" evidence="2">
    <location>
        <begin position="135"/>
        <end position="179"/>
    </location>
</feature>
<name>A0A6J1H217_CUCMO</name>
<evidence type="ECO:0000259" key="3">
    <source>
        <dbReference type="Pfam" id="PF11250"/>
    </source>
</evidence>
<protein>
    <submittedName>
        <fullName evidence="5">Protein FANTASTIC FOUR 1-like</fullName>
    </submittedName>
</protein>
<dbReference type="KEGG" id="cmos:111459320"/>
<dbReference type="Pfam" id="PF11250">
    <property type="entry name" value="FAF"/>
    <property type="match status" value="1"/>
</dbReference>
<evidence type="ECO:0000313" key="4">
    <source>
        <dbReference type="Proteomes" id="UP000504609"/>
    </source>
</evidence>
<accession>A0A6J1H217</accession>
<evidence type="ECO:0000313" key="5">
    <source>
        <dbReference type="RefSeq" id="XP_022957935.1"/>
    </source>
</evidence>
<feature type="compositionally biased region" description="Acidic residues" evidence="2">
    <location>
        <begin position="143"/>
        <end position="168"/>
    </location>
</feature>
<dbReference type="AlphaFoldDB" id="A0A6J1H217"/>
<keyword evidence="4" id="KW-1185">Reference proteome</keyword>